<dbReference type="Gene3D" id="3.40.50.300">
    <property type="entry name" value="P-loop containing nucleotide triphosphate hydrolases"/>
    <property type="match status" value="2"/>
</dbReference>
<gene>
    <name evidence="13" type="ORF">FA13DRAFT_1796669</name>
</gene>
<feature type="transmembrane region" description="Helical" evidence="10">
    <location>
        <begin position="1004"/>
        <end position="1025"/>
    </location>
</feature>
<dbReference type="STRING" id="71717.A0A4Y7SUC6"/>
<keyword evidence="4 10" id="KW-0812">Transmembrane</keyword>
<dbReference type="InterPro" id="IPR027417">
    <property type="entry name" value="P-loop_NTPase"/>
</dbReference>
<name>A0A4Y7SUC6_COPMI</name>
<feature type="domain" description="ABC transmembrane type-1" evidence="12">
    <location>
        <begin position="346"/>
        <end position="442"/>
    </location>
</feature>
<evidence type="ECO:0000256" key="10">
    <source>
        <dbReference type="SAM" id="Phobius"/>
    </source>
</evidence>
<feature type="domain" description="ABC transporter" evidence="11">
    <location>
        <begin position="474"/>
        <end position="712"/>
    </location>
</feature>
<evidence type="ECO:0000256" key="9">
    <source>
        <dbReference type="SAM" id="MobiDB-lite"/>
    </source>
</evidence>
<feature type="domain" description="ABC transmembrane type-1" evidence="12">
    <location>
        <begin position="786"/>
        <end position="1061"/>
    </location>
</feature>
<feature type="transmembrane region" description="Helical" evidence="10">
    <location>
        <begin position="919"/>
        <end position="938"/>
    </location>
</feature>
<feature type="compositionally biased region" description="Basic and acidic residues" evidence="9">
    <location>
        <begin position="8"/>
        <end position="21"/>
    </location>
</feature>
<feature type="region of interest" description="Disordered" evidence="9">
    <location>
        <begin position="1"/>
        <end position="21"/>
    </location>
</feature>
<proteinExistence type="inferred from homology"/>
<dbReference type="SUPFAM" id="SSF52540">
    <property type="entry name" value="P-loop containing nucleoside triphosphate hydrolases"/>
    <property type="match status" value="2"/>
</dbReference>
<evidence type="ECO:0000313" key="13">
    <source>
        <dbReference type="EMBL" id="TEB25204.1"/>
    </source>
</evidence>
<dbReference type="InterPro" id="IPR011527">
    <property type="entry name" value="ABC1_TM_dom"/>
</dbReference>
<comment type="caution">
    <text evidence="13">The sequence shown here is derived from an EMBL/GenBank/DDBJ whole genome shotgun (WGS) entry which is preliminary data.</text>
</comment>
<keyword evidence="8 10" id="KW-0472">Membrane</keyword>
<evidence type="ECO:0000256" key="5">
    <source>
        <dbReference type="ARBA" id="ARBA00022741"/>
    </source>
</evidence>
<dbReference type="FunFam" id="3.40.50.300:FF:000565">
    <property type="entry name" value="ABC bile acid transporter"/>
    <property type="match status" value="1"/>
</dbReference>
<keyword evidence="6" id="KW-0067">ATP-binding</keyword>
<feature type="transmembrane region" description="Helical" evidence="10">
    <location>
        <begin position="786"/>
        <end position="810"/>
    </location>
</feature>
<dbReference type="SUPFAM" id="SSF90123">
    <property type="entry name" value="ABC transporter transmembrane region"/>
    <property type="match status" value="2"/>
</dbReference>
<dbReference type="PANTHER" id="PTHR24223:SF456">
    <property type="entry name" value="MULTIDRUG RESISTANCE-ASSOCIATED PROTEIN LETHAL(2)03659"/>
    <property type="match status" value="1"/>
</dbReference>
<dbReference type="FunFam" id="1.20.1560.10:FF:000010">
    <property type="entry name" value="Multidrug resistance-associated ABC transporter"/>
    <property type="match status" value="1"/>
</dbReference>
<keyword evidence="5" id="KW-0547">Nucleotide-binding</keyword>
<accession>A0A4Y7SUC6</accession>
<evidence type="ECO:0000256" key="8">
    <source>
        <dbReference type="ARBA" id="ARBA00023136"/>
    </source>
</evidence>
<keyword evidence="3" id="KW-0813">Transport</keyword>
<dbReference type="Proteomes" id="UP000298030">
    <property type="component" value="Unassembled WGS sequence"/>
</dbReference>
<dbReference type="PROSITE" id="PS50929">
    <property type="entry name" value="ABC_TM1F"/>
    <property type="match status" value="3"/>
</dbReference>
<dbReference type="PROSITE" id="PS00211">
    <property type="entry name" value="ABC_TRANSPORTER_1"/>
    <property type="match status" value="2"/>
</dbReference>
<dbReference type="InterPro" id="IPR003593">
    <property type="entry name" value="AAA+_ATPase"/>
</dbReference>
<sequence length="1369" mass="152256">MSRTSLHSSDDETILDKDNASKHVEANEVDERLVLDAGDEEVRTRGHFWEFWIPKDPPPPAPASLLGAKETPLAQASIFSILWFSWITPVMTLGYQRTLQASDLWKLDEARTSASLVNRFESAFKRRVEAAEQWNKGILDGTIHPSVFRRTSWFFRSRGSSQRYEELEDNWRRESGRESASIALALNEVLGTFFWLVCPLLVRQIIYFAQEREAAKKAGLPRPNVGRGIALAIGLFLLTIFFSITQNQFFWRSMLTGAMARTALVSSIYKRSTRLTNKARSTLSNSDILNHISTDVSRVDVSLHWIHACTLVSIESRLGFFNLTYTTSVDSTHPSRNMLNHTMCPGSMRIVKYFTYEASFLSSIAKTRKKELKSVRLLLNADSGNFALAHSVPYIAATLAFITYTHITKGFDTAIIFSSLALFQLLRQPMMFLPRGLSAISDARSAFSRLDKVFQAEIMLGDPVIVEKDQTLALLVEDATFEWEESFLKDDSGEAQEKVADAPFRLNDVSMRVERGSLVAIVGRVGSGKSSLLQAIIGEMRKISGWVVFGGKIAYCPQTAWIQNASLRSNITFGQTFDEERYWKVIEDACLLPDLQLLADGDLTEIGEKGVNLSGGQKQRVNIARALYFDADIIIMDDPLSAVDAHVGKALFHGAIAALAKRGKTVIFVTHALHFLSFCDYIYTLDAGRVAEQGTYQELVTAQGEFARLDQEFGGNDPGTLAPSGSQAIVLEEVRDKSSELSKRNPGKGTLEGKLIVKEVRNTGTIAKNVWVSYLSAGRGWITMPLLLVAAVIMQGTQIVGSYTLVWWQADTFNRSLAFYQVLYAVLGLVQALGSLFMGICVDVISYLVSQNIHRTSIVNIFHAPMSFFDTTPLGRILGIFGKDIDIIDNQLPIAIRMLILTLAGVAGSILTISVIEPYFIIVAFLMTIGYNVLASFYRSSALEIKRLDSMLRSLMYSHLSESLTGLSTLRSYGQIPRFIKDNEFFIDLENRAIFLAHTNQRWLTVRLDIFGGALVLFVAFFAALDTSKISPAQVGLVLTFTTSLIQMCAMVTRQVAEVENYMNAVERVSHYSDTGVIAQEAPHENPDTKPRPQWPEHGAIEFKGVSMRYRPGLPNVLHGISMSIRGGEKIGVVGRTGAGKSSLVLTLMRIVEYTGEIFIDGIKRIEVGDRVDISKLGLKDLRSKISIIPQDPTVFSGTVRTALDPFSLYDDAHLWDALRRSFLVEAESTDPEKRDEVSSGSRITLDTVLEAEGLNLSVGERSLLSLARALVKETKVVVLDEATASVDLETDKKIQQTIQTQFEGQTLICIAHRLRTILGYDRILVLDSGNIAEFDSPLNLFQQEGGIFRSLCVRSNITEKEIRSSRLA</sequence>
<reference evidence="13 14" key="1">
    <citation type="journal article" date="2019" name="Nat. Ecol. Evol.">
        <title>Megaphylogeny resolves global patterns of mushroom evolution.</title>
        <authorList>
            <person name="Varga T."/>
            <person name="Krizsan K."/>
            <person name="Foldi C."/>
            <person name="Dima B."/>
            <person name="Sanchez-Garcia M."/>
            <person name="Sanchez-Ramirez S."/>
            <person name="Szollosi G.J."/>
            <person name="Szarkandi J.G."/>
            <person name="Papp V."/>
            <person name="Albert L."/>
            <person name="Andreopoulos W."/>
            <person name="Angelini C."/>
            <person name="Antonin V."/>
            <person name="Barry K.W."/>
            <person name="Bougher N.L."/>
            <person name="Buchanan P."/>
            <person name="Buyck B."/>
            <person name="Bense V."/>
            <person name="Catcheside P."/>
            <person name="Chovatia M."/>
            <person name="Cooper J."/>
            <person name="Damon W."/>
            <person name="Desjardin D."/>
            <person name="Finy P."/>
            <person name="Geml J."/>
            <person name="Haridas S."/>
            <person name="Hughes K."/>
            <person name="Justo A."/>
            <person name="Karasinski D."/>
            <person name="Kautmanova I."/>
            <person name="Kiss B."/>
            <person name="Kocsube S."/>
            <person name="Kotiranta H."/>
            <person name="LaButti K.M."/>
            <person name="Lechner B.E."/>
            <person name="Liimatainen K."/>
            <person name="Lipzen A."/>
            <person name="Lukacs Z."/>
            <person name="Mihaltcheva S."/>
            <person name="Morgado L.N."/>
            <person name="Niskanen T."/>
            <person name="Noordeloos M.E."/>
            <person name="Ohm R.A."/>
            <person name="Ortiz-Santana B."/>
            <person name="Ovrebo C."/>
            <person name="Racz N."/>
            <person name="Riley R."/>
            <person name="Savchenko A."/>
            <person name="Shiryaev A."/>
            <person name="Soop K."/>
            <person name="Spirin V."/>
            <person name="Szebenyi C."/>
            <person name="Tomsovsky M."/>
            <person name="Tulloss R.E."/>
            <person name="Uehling J."/>
            <person name="Grigoriev I.V."/>
            <person name="Vagvolgyi C."/>
            <person name="Papp T."/>
            <person name="Martin F.M."/>
            <person name="Miettinen O."/>
            <person name="Hibbett D.S."/>
            <person name="Nagy L.G."/>
        </authorList>
    </citation>
    <scope>NUCLEOTIDE SEQUENCE [LARGE SCALE GENOMIC DNA]</scope>
    <source>
        <strain evidence="13 14">FP101781</strain>
    </source>
</reference>
<evidence type="ECO:0000256" key="1">
    <source>
        <dbReference type="ARBA" id="ARBA00004141"/>
    </source>
</evidence>
<dbReference type="GO" id="GO:0005524">
    <property type="term" value="F:ATP binding"/>
    <property type="evidence" value="ECO:0007669"/>
    <property type="project" value="UniProtKB-KW"/>
</dbReference>
<dbReference type="InterPro" id="IPR017871">
    <property type="entry name" value="ABC_transporter-like_CS"/>
</dbReference>
<dbReference type="PANTHER" id="PTHR24223">
    <property type="entry name" value="ATP-BINDING CASSETTE SUB-FAMILY C"/>
    <property type="match status" value="1"/>
</dbReference>
<dbReference type="InterPro" id="IPR036640">
    <property type="entry name" value="ABC1_TM_sf"/>
</dbReference>
<feature type="transmembrane region" description="Helical" evidence="10">
    <location>
        <begin position="822"/>
        <end position="849"/>
    </location>
</feature>
<comment type="subcellular location">
    <subcellularLocation>
        <location evidence="1">Membrane</location>
        <topology evidence="1">Multi-pass membrane protein</topology>
    </subcellularLocation>
</comment>
<feature type="domain" description="ABC transporter" evidence="11">
    <location>
        <begin position="1101"/>
        <end position="1354"/>
    </location>
</feature>
<evidence type="ECO:0000256" key="6">
    <source>
        <dbReference type="ARBA" id="ARBA00022840"/>
    </source>
</evidence>
<feature type="transmembrane region" description="Helical" evidence="10">
    <location>
        <begin position="182"/>
        <end position="203"/>
    </location>
</feature>
<dbReference type="Pfam" id="PF00664">
    <property type="entry name" value="ABC_membrane"/>
    <property type="match status" value="2"/>
</dbReference>
<dbReference type="InterPro" id="IPR050173">
    <property type="entry name" value="ABC_transporter_C-like"/>
</dbReference>
<protein>
    <submittedName>
        <fullName evidence="13">ABC protein</fullName>
    </submittedName>
</protein>
<dbReference type="CDD" id="cd03250">
    <property type="entry name" value="ABCC_MRP_domain1"/>
    <property type="match status" value="1"/>
</dbReference>
<feature type="domain" description="ABC transmembrane type-1" evidence="12">
    <location>
        <begin position="189"/>
        <end position="303"/>
    </location>
</feature>
<evidence type="ECO:0000256" key="3">
    <source>
        <dbReference type="ARBA" id="ARBA00022448"/>
    </source>
</evidence>
<dbReference type="CDD" id="cd18606">
    <property type="entry name" value="ABC_6TM_YOR1_D2_like"/>
    <property type="match status" value="1"/>
</dbReference>
<dbReference type="InterPro" id="IPR003439">
    <property type="entry name" value="ABC_transporter-like_ATP-bd"/>
</dbReference>
<dbReference type="Pfam" id="PF00005">
    <property type="entry name" value="ABC_tran"/>
    <property type="match status" value="2"/>
</dbReference>
<dbReference type="CDD" id="cd03244">
    <property type="entry name" value="ABCC_MRP_domain2"/>
    <property type="match status" value="1"/>
</dbReference>
<feature type="transmembrane region" description="Helical" evidence="10">
    <location>
        <begin position="224"/>
        <end position="244"/>
    </location>
</feature>
<dbReference type="EMBL" id="QPFP01000059">
    <property type="protein sequence ID" value="TEB25204.1"/>
    <property type="molecule type" value="Genomic_DNA"/>
</dbReference>
<comment type="similarity">
    <text evidence="2">Belongs to the ABC transporter superfamily. ABCC family. Conjugate transporter (TC 3.A.1.208) subfamily.</text>
</comment>
<keyword evidence="7 10" id="KW-1133">Transmembrane helix</keyword>
<feature type="transmembrane region" description="Helical" evidence="10">
    <location>
        <begin position="894"/>
        <end position="913"/>
    </location>
</feature>
<dbReference type="FunFam" id="3.40.50.300:FF:000997">
    <property type="entry name" value="Multidrug resistance-associated protein 1"/>
    <property type="match status" value="1"/>
</dbReference>
<organism evidence="13 14">
    <name type="scientific">Coprinellus micaceus</name>
    <name type="common">Glistening ink-cap mushroom</name>
    <name type="synonym">Coprinus micaceus</name>
    <dbReference type="NCBI Taxonomy" id="71717"/>
    <lineage>
        <taxon>Eukaryota</taxon>
        <taxon>Fungi</taxon>
        <taxon>Dikarya</taxon>
        <taxon>Basidiomycota</taxon>
        <taxon>Agaricomycotina</taxon>
        <taxon>Agaricomycetes</taxon>
        <taxon>Agaricomycetidae</taxon>
        <taxon>Agaricales</taxon>
        <taxon>Agaricineae</taxon>
        <taxon>Psathyrellaceae</taxon>
        <taxon>Coprinellus</taxon>
    </lineage>
</organism>
<dbReference type="GO" id="GO:0016020">
    <property type="term" value="C:membrane"/>
    <property type="evidence" value="ECO:0007669"/>
    <property type="project" value="UniProtKB-SubCell"/>
</dbReference>
<dbReference type="GO" id="GO:0016887">
    <property type="term" value="F:ATP hydrolysis activity"/>
    <property type="evidence" value="ECO:0007669"/>
    <property type="project" value="InterPro"/>
</dbReference>
<evidence type="ECO:0000256" key="4">
    <source>
        <dbReference type="ARBA" id="ARBA00022692"/>
    </source>
</evidence>
<evidence type="ECO:0000256" key="2">
    <source>
        <dbReference type="ARBA" id="ARBA00009726"/>
    </source>
</evidence>
<dbReference type="OrthoDB" id="6500128at2759"/>
<dbReference type="GO" id="GO:0140359">
    <property type="term" value="F:ABC-type transporter activity"/>
    <property type="evidence" value="ECO:0007669"/>
    <property type="project" value="InterPro"/>
</dbReference>
<evidence type="ECO:0000313" key="14">
    <source>
        <dbReference type="Proteomes" id="UP000298030"/>
    </source>
</evidence>
<evidence type="ECO:0000259" key="11">
    <source>
        <dbReference type="PROSITE" id="PS50893"/>
    </source>
</evidence>
<evidence type="ECO:0000256" key="7">
    <source>
        <dbReference type="ARBA" id="ARBA00022989"/>
    </source>
</evidence>
<dbReference type="Gene3D" id="1.20.1560.10">
    <property type="entry name" value="ABC transporter type 1, transmembrane domain"/>
    <property type="match status" value="3"/>
</dbReference>
<evidence type="ECO:0000259" key="12">
    <source>
        <dbReference type="PROSITE" id="PS50929"/>
    </source>
</evidence>
<dbReference type="SMART" id="SM00382">
    <property type="entry name" value="AAA"/>
    <property type="match status" value="2"/>
</dbReference>
<dbReference type="PROSITE" id="PS50893">
    <property type="entry name" value="ABC_TRANSPORTER_2"/>
    <property type="match status" value="2"/>
</dbReference>
<keyword evidence="14" id="KW-1185">Reference proteome</keyword>